<dbReference type="Gene3D" id="1.10.150.20">
    <property type="entry name" value="5' to 3' exonuclease, C-terminal subdomain"/>
    <property type="match status" value="1"/>
</dbReference>
<dbReference type="InterPro" id="IPR025657">
    <property type="entry name" value="RadC_JAB"/>
</dbReference>
<dbReference type="Proteomes" id="UP000009881">
    <property type="component" value="Unassembled WGS sequence"/>
</dbReference>
<evidence type="ECO:0000313" key="10">
    <source>
        <dbReference type="Proteomes" id="UP000009881"/>
    </source>
</evidence>
<dbReference type="PROSITE" id="PS01302">
    <property type="entry name" value="UPF0758"/>
    <property type="match status" value="1"/>
</dbReference>
<dbReference type="InterPro" id="IPR046778">
    <property type="entry name" value="UPF0758_N"/>
</dbReference>
<dbReference type="eggNOG" id="COG2003">
    <property type="taxonomic scope" value="Bacteria"/>
</dbReference>
<keyword evidence="10" id="KW-1185">Reference proteome</keyword>
<name>K9H748_9PROT</name>
<dbReference type="InterPro" id="IPR010994">
    <property type="entry name" value="RuvA_2-like"/>
</dbReference>
<dbReference type="Pfam" id="PF04002">
    <property type="entry name" value="RadC"/>
    <property type="match status" value="1"/>
</dbReference>
<dbReference type="Gene3D" id="3.40.140.10">
    <property type="entry name" value="Cytidine Deaminase, domain 2"/>
    <property type="match status" value="1"/>
</dbReference>
<evidence type="ECO:0000259" key="8">
    <source>
        <dbReference type="PROSITE" id="PS50249"/>
    </source>
</evidence>
<dbReference type="STRING" id="1238182.C882_1742"/>
<dbReference type="InterPro" id="IPR020891">
    <property type="entry name" value="UPF0758_CS"/>
</dbReference>
<dbReference type="InterPro" id="IPR001405">
    <property type="entry name" value="UPF0758"/>
</dbReference>
<keyword evidence="1" id="KW-0645">Protease</keyword>
<evidence type="ECO:0000256" key="7">
    <source>
        <dbReference type="SAM" id="MobiDB-lite"/>
    </source>
</evidence>
<dbReference type="Pfam" id="PF20582">
    <property type="entry name" value="UPF0758_N"/>
    <property type="match status" value="1"/>
</dbReference>
<evidence type="ECO:0000256" key="3">
    <source>
        <dbReference type="ARBA" id="ARBA00022801"/>
    </source>
</evidence>
<keyword evidence="4" id="KW-0862">Zinc</keyword>
<dbReference type="EMBL" id="ANHY01000002">
    <property type="protein sequence ID" value="EKV32904.1"/>
    <property type="molecule type" value="Genomic_DNA"/>
</dbReference>
<comment type="caution">
    <text evidence="9">The sequence shown here is derived from an EMBL/GenBank/DDBJ whole genome shotgun (WGS) entry which is preliminary data.</text>
</comment>
<evidence type="ECO:0000256" key="2">
    <source>
        <dbReference type="ARBA" id="ARBA00022723"/>
    </source>
</evidence>
<dbReference type="GO" id="GO:0008237">
    <property type="term" value="F:metallopeptidase activity"/>
    <property type="evidence" value="ECO:0007669"/>
    <property type="project" value="UniProtKB-KW"/>
</dbReference>
<dbReference type="PROSITE" id="PS50249">
    <property type="entry name" value="MPN"/>
    <property type="match status" value="1"/>
</dbReference>
<protein>
    <submittedName>
        <fullName evidence="9">DNA repair protein RadC</fullName>
    </submittedName>
</protein>
<keyword evidence="3" id="KW-0378">Hydrolase</keyword>
<dbReference type="AlphaFoldDB" id="K9H748"/>
<dbReference type="InterPro" id="IPR037518">
    <property type="entry name" value="MPN"/>
</dbReference>
<proteinExistence type="inferred from homology"/>
<keyword evidence="2" id="KW-0479">Metal-binding</keyword>
<feature type="compositionally biased region" description="Basic and acidic residues" evidence="7">
    <location>
        <begin position="35"/>
        <end position="45"/>
    </location>
</feature>
<comment type="similarity">
    <text evidence="6">Belongs to the UPF0758 family.</text>
</comment>
<organism evidence="9 10">
    <name type="scientific">Caenispirillum salinarum AK4</name>
    <dbReference type="NCBI Taxonomy" id="1238182"/>
    <lineage>
        <taxon>Bacteria</taxon>
        <taxon>Pseudomonadati</taxon>
        <taxon>Pseudomonadota</taxon>
        <taxon>Alphaproteobacteria</taxon>
        <taxon>Rhodospirillales</taxon>
        <taxon>Novispirillaceae</taxon>
        <taxon>Caenispirillum</taxon>
    </lineage>
</organism>
<dbReference type="PATRIC" id="fig|1238182.3.peg.280"/>
<gene>
    <name evidence="9" type="ORF">C882_1742</name>
</gene>
<dbReference type="GO" id="GO:0006508">
    <property type="term" value="P:proteolysis"/>
    <property type="evidence" value="ECO:0007669"/>
    <property type="project" value="UniProtKB-KW"/>
</dbReference>
<dbReference type="CDD" id="cd08071">
    <property type="entry name" value="MPN_DUF2466"/>
    <property type="match status" value="1"/>
</dbReference>
<evidence type="ECO:0000313" key="9">
    <source>
        <dbReference type="EMBL" id="EKV32904.1"/>
    </source>
</evidence>
<evidence type="ECO:0000256" key="4">
    <source>
        <dbReference type="ARBA" id="ARBA00022833"/>
    </source>
</evidence>
<dbReference type="PANTHER" id="PTHR30471:SF3">
    <property type="entry name" value="UPF0758 PROTEIN YEES-RELATED"/>
    <property type="match status" value="1"/>
</dbReference>
<dbReference type="SUPFAM" id="SSF47781">
    <property type="entry name" value="RuvA domain 2-like"/>
    <property type="match status" value="1"/>
</dbReference>
<dbReference type="NCBIfam" id="NF000642">
    <property type="entry name" value="PRK00024.1"/>
    <property type="match status" value="1"/>
</dbReference>
<reference evidence="9 10" key="1">
    <citation type="journal article" date="2013" name="Genome Announc.">
        <title>Draft Genome Sequence of an Alphaproteobacterium, Caenispirillum salinarum AK4(T), Isolated from a Solar Saltern.</title>
        <authorList>
            <person name="Khatri I."/>
            <person name="Singh A."/>
            <person name="Korpole S."/>
            <person name="Pinnaka A.K."/>
            <person name="Subramanian S."/>
        </authorList>
    </citation>
    <scope>NUCLEOTIDE SEQUENCE [LARGE SCALE GENOMIC DNA]</scope>
    <source>
        <strain evidence="9 10">AK4</strain>
    </source>
</reference>
<dbReference type="GO" id="GO:0046872">
    <property type="term" value="F:metal ion binding"/>
    <property type="evidence" value="ECO:0007669"/>
    <property type="project" value="UniProtKB-KW"/>
</dbReference>
<feature type="domain" description="MPN" evidence="8">
    <location>
        <begin position="137"/>
        <end position="259"/>
    </location>
</feature>
<evidence type="ECO:0000256" key="6">
    <source>
        <dbReference type="RuleBase" id="RU003797"/>
    </source>
</evidence>
<evidence type="ECO:0000256" key="5">
    <source>
        <dbReference type="ARBA" id="ARBA00023049"/>
    </source>
</evidence>
<sequence>MGDAGDERDDAVADMFGRVSSVSGGLAEEPASPPAKDDHKHGHRERLRDRFLKGGAESVADYELLELMLFAAIPRRDVKPIAKELLRRFKTVGNVVTARPEDLMQVDGIKLAAATALKSAEAVAVRMLRDQVMDRPVISSWEALIDYCTASMAYRDTEQFRILFLDRRNRLIADELQQKGTVDHTPVYPREVLKRALEVQASALILVHNHPSGDPTPSQADIQMTRTIRDAAGPLGVTLHDHVIVGRGSYTSLKAQGFI</sequence>
<evidence type="ECO:0000256" key="1">
    <source>
        <dbReference type="ARBA" id="ARBA00022670"/>
    </source>
</evidence>
<accession>K9H748</accession>
<feature type="region of interest" description="Disordered" evidence="7">
    <location>
        <begin position="22"/>
        <end position="45"/>
    </location>
</feature>
<dbReference type="NCBIfam" id="TIGR00608">
    <property type="entry name" value="radc"/>
    <property type="match status" value="1"/>
</dbReference>
<dbReference type="PANTHER" id="PTHR30471">
    <property type="entry name" value="DNA REPAIR PROTEIN RADC"/>
    <property type="match status" value="1"/>
</dbReference>
<dbReference type="SUPFAM" id="SSF102712">
    <property type="entry name" value="JAB1/MPN domain"/>
    <property type="match status" value="1"/>
</dbReference>
<dbReference type="RefSeq" id="WP_009538731.1">
    <property type="nucleotide sequence ID" value="NZ_ANHY01000002.1"/>
</dbReference>
<keyword evidence="5" id="KW-0482">Metalloprotease</keyword>